<dbReference type="Proteomes" id="UP000053464">
    <property type="component" value="Unassembled WGS sequence"/>
</dbReference>
<dbReference type="Pfam" id="PF03734">
    <property type="entry name" value="YkuD"/>
    <property type="match status" value="1"/>
</dbReference>
<dbReference type="EMBL" id="LBHB01000004">
    <property type="protein sequence ID" value="KLE32370.1"/>
    <property type="molecule type" value="Genomic_DNA"/>
</dbReference>
<evidence type="ECO:0000313" key="9">
    <source>
        <dbReference type="EMBL" id="KLE32370.1"/>
    </source>
</evidence>
<comment type="similarity">
    <text evidence="2">Belongs to the YkuD family.</text>
</comment>
<evidence type="ECO:0000259" key="8">
    <source>
        <dbReference type="PROSITE" id="PS52029"/>
    </source>
</evidence>
<dbReference type="PANTHER" id="PTHR30582:SF2">
    <property type="entry name" value="L,D-TRANSPEPTIDASE YCIB-RELATED"/>
    <property type="match status" value="1"/>
</dbReference>
<dbReference type="SUPFAM" id="SSF141523">
    <property type="entry name" value="L,D-transpeptidase catalytic domain-like"/>
    <property type="match status" value="1"/>
</dbReference>
<feature type="active site" description="Nucleophile" evidence="7">
    <location>
        <position position="187"/>
    </location>
</feature>
<evidence type="ECO:0000256" key="3">
    <source>
        <dbReference type="ARBA" id="ARBA00022679"/>
    </source>
</evidence>
<dbReference type="GO" id="GO:0008360">
    <property type="term" value="P:regulation of cell shape"/>
    <property type="evidence" value="ECO:0007669"/>
    <property type="project" value="UniProtKB-UniRule"/>
</dbReference>
<dbReference type="OrthoDB" id="463216at2"/>
<keyword evidence="4 7" id="KW-0133">Cell shape</keyword>
<dbReference type="InterPro" id="IPR038063">
    <property type="entry name" value="Transpep_catalytic_dom"/>
</dbReference>
<dbReference type="GO" id="GO:0018104">
    <property type="term" value="P:peptidoglycan-protein cross-linking"/>
    <property type="evidence" value="ECO:0007669"/>
    <property type="project" value="TreeGrafter"/>
</dbReference>
<dbReference type="Gene3D" id="2.40.440.10">
    <property type="entry name" value="L,D-transpeptidase catalytic domain-like"/>
    <property type="match status" value="1"/>
</dbReference>
<evidence type="ECO:0000256" key="5">
    <source>
        <dbReference type="ARBA" id="ARBA00022984"/>
    </source>
</evidence>
<organism evidence="9 10">
    <name type="scientific">Aurantiacibacter luteus</name>
    <dbReference type="NCBI Taxonomy" id="1581420"/>
    <lineage>
        <taxon>Bacteria</taxon>
        <taxon>Pseudomonadati</taxon>
        <taxon>Pseudomonadota</taxon>
        <taxon>Alphaproteobacteria</taxon>
        <taxon>Sphingomonadales</taxon>
        <taxon>Erythrobacteraceae</taxon>
        <taxon>Aurantiacibacter</taxon>
    </lineage>
</organism>
<keyword evidence="3" id="KW-0808">Transferase</keyword>
<keyword evidence="6 7" id="KW-0961">Cell wall biogenesis/degradation</keyword>
<dbReference type="GO" id="GO:0071972">
    <property type="term" value="F:peptidoglycan L,D-transpeptidase activity"/>
    <property type="evidence" value="ECO:0007669"/>
    <property type="project" value="TreeGrafter"/>
</dbReference>
<dbReference type="GO" id="GO:0071555">
    <property type="term" value="P:cell wall organization"/>
    <property type="evidence" value="ECO:0007669"/>
    <property type="project" value="UniProtKB-UniRule"/>
</dbReference>
<dbReference type="PANTHER" id="PTHR30582">
    <property type="entry name" value="L,D-TRANSPEPTIDASE"/>
    <property type="match status" value="1"/>
</dbReference>
<evidence type="ECO:0000256" key="4">
    <source>
        <dbReference type="ARBA" id="ARBA00022960"/>
    </source>
</evidence>
<dbReference type="AlphaFoldDB" id="A0A0G9MNT4"/>
<protein>
    <recommendedName>
        <fullName evidence="8">L,D-TPase catalytic domain-containing protein</fullName>
    </recommendedName>
</protein>
<name>A0A0G9MNT4_9SPHN</name>
<dbReference type="InterPro" id="IPR005490">
    <property type="entry name" value="LD_TPept_cat_dom"/>
</dbReference>
<dbReference type="PATRIC" id="fig|1581420.6.peg.2663"/>
<proteinExistence type="inferred from homology"/>
<keyword evidence="5 7" id="KW-0573">Peptidoglycan synthesis</keyword>
<dbReference type="CDD" id="cd16913">
    <property type="entry name" value="YkuD_like"/>
    <property type="match status" value="1"/>
</dbReference>
<dbReference type="PROSITE" id="PS52029">
    <property type="entry name" value="LD_TPASE"/>
    <property type="match status" value="1"/>
</dbReference>
<evidence type="ECO:0000256" key="2">
    <source>
        <dbReference type="ARBA" id="ARBA00005992"/>
    </source>
</evidence>
<feature type="domain" description="L,D-TPase catalytic" evidence="8">
    <location>
        <begin position="101"/>
        <end position="211"/>
    </location>
</feature>
<evidence type="ECO:0000256" key="7">
    <source>
        <dbReference type="PROSITE-ProRule" id="PRU01373"/>
    </source>
</evidence>
<evidence type="ECO:0000256" key="1">
    <source>
        <dbReference type="ARBA" id="ARBA00004752"/>
    </source>
</evidence>
<dbReference type="UniPathway" id="UPA00219"/>
<dbReference type="InterPro" id="IPR050979">
    <property type="entry name" value="LD-transpeptidase"/>
</dbReference>
<dbReference type="GO" id="GO:0005576">
    <property type="term" value="C:extracellular region"/>
    <property type="evidence" value="ECO:0007669"/>
    <property type="project" value="TreeGrafter"/>
</dbReference>
<dbReference type="STRING" id="1581420.AAW00_13040"/>
<gene>
    <name evidence="9" type="ORF">AAW00_13040</name>
</gene>
<keyword evidence="10" id="KW-1185">Reference proteome</keyword>
<accession>A0A0G9MNT4</accession>
<evidence type="ECO:0000256" key="6">
    <source>
        <dbReference type="ARBA" id="ARBA00023316"/>
    </source>
</evidence>
<sequence>MNSGIKWIGGLTLAIAALVGGATFVGNPLEAQESAPVTIAAQDVLAEPAGEPDMISREVVQPQPAYDPEDPFVIRRVLPIDGPIRYGEWHWDDENVPPGPLVMTVDLQARVLSVFRGGYEIGAAAVLIGSPDHPTPTGVFPILTKERHNVSEQYNNAPMPWTMRLTWDGVAIHGGSTVERGYASHGCIGTPDAFVSKIYEIAKVGDVVIITDGVQTGVGGSLEHGEG</sequence>
<dbReference type="GO" id="GO:0016740">
    <property type="term" value="F:transferase activity"/>
    <property type="evidence" value="ECO:0007669"/>
    <property type="project" value="UniProtKB-KW"/>
</dbReference>
<evidence type="ECO:0000313" key="10">
    <source>
        <dbReference type="Proteomes" id="UP000053464"/>
    </source>
</evidence>
<reference evidence="9 10" key="1">
    <citation type="submission" date="2015-04" db="EMBL/GenBank/DDBJ databases">
        <title>The draft genome sequence of Erythrobacter luteus KA37.</title>
        <authorList>
            <person name="Zhuang L."/>
            <person name="Liu Y."/>
            <person name="Shao Z."/>
        </authorList>
    </citation>
    <scope>NUCLEOTIDE SEQUENCE [LARGE SCALE GENOMIC DNA]</scope>
    <source>
        <strain evidence="9 10">KA37</strain>
    </source>
</reference>
<comment type="pathway">
    <text evidence="1 7">Cell wall biogenesis; peptidoglycan biosynthesis.</text>
</comment>
<comment type="caution">
    <text evidence="9">The sequence shown here is derived from an EMBL/GenBank/DDBJ whole genome shotgun (WGS) entry which is preliminary data.</text>
</comment>
<feature type="active site" description="Proton donor/acceptor" evidence="7">
    <location>
        <position position="173"/>
    </location>
</feature>